<organism evidence="6 7">
    <name type="scientific">Streptococcus porcinus</name>
    <dbReference type="NCBI Taxonomy" id="1340"/>
    <lineage>
        <taxon>Bacteria</taxon>
        <taxon>Bacillati</taxon>
        <taxon>Bacillota</taxon>
        <taxon>Bacilli</taxon>
        <taxon>Lactobacillales</taxon>
        <taxon>Streptococcaceae</taxon>
        <taxon>Streptococcus</taxon>
    </lineage>
</organism>
<comment type="cofactor">
    <cofactor evidence="1">
        <name>FAD</name>
        <dbReference type="ChEBI" id="CHEBI:57692"/>
    </cofactor>
</comment>
<reference evidence="6 7" key="1">
    <citation type="submission" date="2019-05" db="EMBL/GenBank/DDBJ databases">
        <authorList>
            <consortium name="Pathogen Informatics"/>
        </authorList>
    </citation>
    <scope>NUCLEOTIDE SEQUENCE [LARGE SCALE GENOMIC DNA]</scope>
    <source>
        <strain evidence="6 7">NCTC10924</strain>
    </source>
</reference>
<name>A0A4V0H1G7_STRPO</name>
<dbReference type="PANTHER" id="PTHR13847">
    <property type="entry name" value="SARCOSINE DEHYDROGENASE-RELATED"/>
    <property type="match status" value="1"/>
</dbReference>
<dbReference type="Proteomes" id="UP000306241">
    <property type="component" value="Chromosome"/>
</dbReference>
<evidence type="ECO:0000256" key="2">
    <source>
        <dbReference type="ARBA" id="ARBA00009410"/>
    </source>
</evidence>
<dbReference type="Gene3D" id="3.50.50.60">
    <property type="entry name" value="FAD/NAD(P)-binding domain"/>
    <property type="match status" value="1"/>
</dbReference>
<evidence type="ECO:0000256" key="4">
    <source>
        <dbReference type="ARBA" id="ARBA00023002"/>
    </source>
</evidence>
<feature type="domain" description="FAD dependent oxidoreductase" evidence="5">
    <location>
        <begin position="2"/>
        <end position="341"/>
    </location>
</feature>
<dbReference type="EMBL" id="LR594052">
    <property type="protein sequence ID" value="VTT42901.1"/>
    <property type="molecule type" value="Genomic_DNA"/>
</dbReference>
<dbReference type="SUPFAM" id="SSF54373">
    <property type="entry name" value="FAD-linked reductases, C-terminal domain"/>
    <property type="match status" value="1"/>
</dbReference>
<dbReference type="OrthoDB" id="9805337at2"/>
<keyword evidence="3" id="KW-0285">Flavoprotein</keyword>
<protein>
    <submittedName>
        <fullName evidence="6">FAD dependent oxidoreductase</fullName>
    </submittedName>
</protein>
<dbReference type="RefSeq" id="WP_003085831.1">
    <property type="nucleotide sequence ID" value="NZ_CP070236.1"/>
</dbReference>
<evidence type="ECO:0000256" key="3">
    <source>
        <dbReference type="ARBA" id="ARBA00022630"/>
    </source>
</evidence>
<comment type="similarity">
    <text evidence="2">Belongs to the DadA oxidoreductase family.</text>
</comment>
<accession>A0A4V0H1G7</accession>
<dbReference type="AlphaFoldDB" id="A0A4V0H1G7"/>
<dbReference type="Pfam" id="PF01266">
    <property type="entry name" value="DAO"/>
    <property type="match status" value="1"/>
</dbReference>
<dbReference type="PANTHER" id="PTHR13847:SF286">
    <property type="entry name" value="D-AMINO ACID DEHYDROGENASE"/>
    <property type="match status" value="1"/>
</dbReference>
<gene>
    <name evidence="6" type="ORF">NCTC10924_00696</name>
</gene>
<proteinExistence type="inferred from homology"/>
<dbReference type="GO" id="GO:0016491">
    <property type="term" value="F:oxidoreductase activity"/>
    <property type="evidence" value="ECO:0007669"/>
    <property type="project" value="UniProtKB-KW"/>
</dbReference>
<evidence type="ECO:0000313" key="7">
    <source>
        <dbReference type="Proteomes" id="UP000306241"/>
    </source>
</evidence>
<dbReference type="InterPro" id="IPR036188">
    <property type="entry name" value="FAD/NAD-bd_sf"/>
</dbReference>
<keyword evidence="4" id="KW-0560">Oxidoreductase</keyword>
<dbReference type="GO" id="GO:0005737">
    <property type="term" value="C:cytoplasm"/>
    <property type="evidence" value="ECO:0007669"/>
    <property type="project" value="TreeGrafter"/>
</dbReference>
<dbReference type="InterPro" id="IPR006076">
    <property type="entry name" value="FAD-dep_OxRdtase"/>
</dbReference>
<evidence type="ECO:0000259" key="5">
    <source>
        <dbReference type="Pfam" id="PF01266"/>
    </source>
</evidence>
<evidence type="ECO:0000313" key="6">
    <source>
        <dbReference type="EMBL" id="VTT42901.1"/>
    </source>
</evidence>
<sequence length="366" mass="40343">MKVAIIGAGIVGSTVAYYLHRSGITDVTIFDDGHGQATKAAAGIICPWFSKRRNKAWYQLASNGASFYQTLIRDLAEEGIRPSFYQKNGVYLLKKDNSKLEELKALAESRRQEAPLIGDVRILDKGAVAKEFPGLEGFQRLLFAEGGARVDGAKLCQTLLMATPYQLVTGKVSLIKKGDTFSIQKQTFDHIFLCTGAWLGQILEPLGYQVDIRPQKGQLIDYQLRDLATDQLPVVMPEGEIDLIPFLDGHLALGASHENDQAFDLSVDEDVLMALEESAQHYYPELDRSLRQTVRVGTRAYSSDFLPFFGEVPGMKGAFAASGLGSSGLTVGPLIGRELVALLLQDEKILDITNYPIQNYVKYSKM</sequence>
<evidence type="ECO:0000256" key="1">
    <source>
        <dbReference type="ARBA" id="ARBA00001974"/>
    </source>
</evidence>
<dbReference type="SUPFAM" id="SSF51905">
    <property type="entry name" value="FAD/NAD(P)-binding domain"/>
    <property type="match status" value="1"/>
</dbReference>
<dbReference type="Gene3D" id="3.30.9.10">
    <property type="entry name" value="D-Amino Acid Oxidase, subunit A, domain 2"/>
    <property type="match status" value="1"/>
</dbReference>